<dbReference type="EMBL" id="JBBPBM010000009">
    <property type="protein sequence ID" value="KAK8568241.1"/>
    <property type="molecule type" value="Genomic_DNA"/>
</dbReference>
<name>A0ABR2EZY6_9ROSI</name>
<evidence type="ECO:0000313" key="2">
    <source>
        <dbReference type="EMBL" id="KAK8568241.1"/>
    </source>
</evidence>
<accession>A0ABR2EZY6</accession>
<keyword evidence="3" id="KW-1185">Reference proteome</keyword>
<organism evidence="2 3">
    <name type="scientific">Hibiscus sabdariffa</name>
    <name type="common">roselle</name>
    <dbReference type="NCBI Taxonomy" id="183260"/>
    <lineage>
        <taxon>Eukaryota</taxon>
        <taxon>Viridiplantae</taxon>
        <taxon>Streptophyta</taxon>
        <taxon>Embryophyta</taxon>
        <taxon>Tracheophyta</taxon>
        <taxon>Spermatophyta</taxon>
        <taxon>Magnoliopsida</taxon>
        <taxon>eudicotyledons</taxon>
        <taxon>Gunneridae</taxon>
        <taxon>Pentapetalae</taxon>
        <taxon>rosids</taxon>
        <taxon>malvids</taxon>
        <taxon>Malvales</taxon>
        <taxon>Malvaceae</taxon>
        <taxon>Malvoideae</taxon>
        <taxon>Hibiscus</taxon>
    </lineage>
</organism>
<reference evidence="2 3" key="1">
    <citation type="journal article" date="2024" name="G3 (Bethesda)">
        <title>Genome assembly of Hibiscus sabdariffa L. provides insights into metabolisms of medicinal natural products.</title>
        <authorList>
            <person name="Kim T."/>
        </authorList>
    </citation>
    <scope>NUCLEOTIDE SEQUENCE [LARGE SCALE GENOMIC DNA]</scope>
    <source>
        <strain evidence="2">TK-2024</strain>
        <tissue evidence="2">Old leaves</tissue>
    </source>
</reference>
<evidence type="ECO:0000256" key="1">
    <source>
        <dbReference type="SAM" id="MobiDB-lite"/>
    </source>
</evidence>
<evidence type="ECO:0000313" key="3">
    <source>
        <dbReference type="Proteomes" id="UP001472677"/>
    </source>
</evidence>
<sequence>MNAVHVRNQKHELTPPRNRDKPVTQQDALPRSEFQPRLLPGQDPLSLPRHPLCHPVQADCRSPCIDKVEALTIDSDTTTV</sequence>
<dbReference type="Proteomes" id="UP001472677">
    <property type="component" value="Unassembled WGS sequence"/>
</dbReference>
<gene>
    <name evidence="2" type="ORF">V6N12_006797</name>
</gene>
<protein>
    <submittedName>
        <fullName evidence="2">Uncharacterized protein</fullName>
    </submittedName>
</protein>
<feature type="compositionally biased region" description="Basic and acidic residues" evidence="1">
    <location>
        <begin position="9"/>
        <end position="22"/>
    </location>
</feature>
<comment type="caution">
    <text evidence="2">The sequence shown here is derived from an EMBL/GenBank/DDBJ whole genome shotgun (WGS) entry which is preliminary data.</text>
</comment>
<feature type="region of interest" description="Disordered" evidence="1">
    <location>
        <begin position="1"/>
        <end position="46"/>
    </location>
</feature>
<proteinExistence type="predicted"/>